<dbReference type="PANTHER" id="PTHR44196">
    <property type="entry name" value="DEHYDROGENASE/REDUCTASE SDR FAMILY MEMBER 7B"/>
    <property type="match status" value="1"/>
</dbReference>
<evidence type="ECO:0000256" key="2">
    <source>
        <dbReference type="ARBA" id="ARBA00023002"/>
    </source>
</evidence>
<dbReference type="EMBL" id="AMRM01000028">
    <property type="protein sequence ID" value="EKF17194.1"/>
    <property type="molecule type" value="Genomic_DNA"/>
</dbReference>
<dbReference type="Gene3D" id="3.40.50.720">
    <property type="entry name" value="NAD(P)-binding Rossmann-like Domain"/>
    <property type="match status" value="1"/>
</dbReference>
<dbReference type="InterPro" id="IPR036291">
    <property type="entry name" value="NAD(P)-bd_dom_sf"/>
</dbReference>
<dbReference type="OrthoDB" id="9810734at2"/>
<organism evidence="3 4">
    <name type="scientific">Nitratireductor pacificus pht-3B</name>
    <dbReference type="NCBI Taxonomy" id="391937"/>
    <lineage>
        <taxon>Bacteria</taxon>
        <taxon>Pseudomonadati</taxon>
        <taxon>Pseudomonadota</taxon>
        <taxon>Alphaproteobacteria</taxon>
        <taxon>Hyphomicrobiales</taxon>
        <taxon>Phyllobacteriaceae</taxon>
        <taxon>Nitratireductor</taxon>
    </lineage>
</organism>
<evidence type="ECO:0000313" key="4">
    <source>
        <dbReference type="Proteomes" id="UP000006786"/>
    </source>
</evidence>
<dbReference type="RefSeq" id="WP_008598930.1">
    <property type="nucleotide sequence ID" value="NZ_AMRM01000028.1"/>
</dbReference>
<protein>
    <submittedName>
        <fullName evidence="3">Short chain dehydrogenase/reductase family oxidoreductase</fullName>
    </submittedName>
</protein>
<keyword evidence="2" id="KW-0560">Oxidoreductase</keyword>
<dbReference type="STRING" id="391937.NA2_19336"/>
<dbReference type="eggNOG" id="COG1028">
    <property type="taxonomic scope" value="Bacteria"/>
</dbReference>
<dbReference type="CDD" id="cd05233">
    <property type="entry name" value="SDR_c"/>
    <property type="match status" value="1"/>
</dbReference>
<sequence length="253" mass="26285">MDGLADKVVVVTGAGRGLGAAFALAFAEAGCRLILCGRRMADLEAVARAAAPLGKHDPELVMLDLADASSVRDAVKRIEALTPHVDILVNNGAMWLEASAEPYDDAAVLGVINAAVTGTFLLTQGLRPLLNASTTPDVVTIGSISGLTNAVLQSVSVPFYAAKRAQVALADGFAQTFAGTAIRSILVNPPYLDDVRPDQPDWQAAGHRRKGEGGTNRDVVEAVVFAVTRPRSVSLTIDIGSDDGGLFPYPPAG</sequence>
<accession>K2LHI3</accession>
<dbReference type="Proteomes" id="UP000006786">
    <property type="component" value="Unassembled WGS sequence"/>
</dbReference>
<evidence type="ECO:0000313" key="3">
    <source>
        <dbReference type="EMBL" id="EKF17194.1"/>
    </source>
</evidence>
<reference evidence="3 4" key="1">
    <citation type="journal article" date="2012" name="J. Bacteriol.">
        <title>Genome Sequence of Nitratireductor pacificus Type Strain pht-3B.</title>
        <authorList>
            <person name="Lai Q."/>
            <person name="Li G."/>
            <person name="Shao Z."/>
        </authorList>
    </citation>
    <scope>NUCLEOTIDE SEQUENCE [LARGE SCALE GENOMIC DNA]</scope>
    <source>
        <strain evidence="4">pht-3B</strain>
    </source>
</reference>
<dbReference type="PATRIC" id="fig|391937.3.peg.3970"/>
<dbReference type="AlphaFoldDB" id="K2LHI3"/>
<dbReference type="GO" id="GO:0016491">
    <property type="term" value="F:oxidoreductase activity"/>
    <property type="evidence" value="ECO:0007669"/>
    <property type="project" value="UniProtKB-KW"/>
</dbReference>
<evidence type="ECO:0000256" key="1">
    <source>
        <dbReference type="ARBA" id="ARBA00006484"/>
    </source>
</evidence>
<dbReference type="PANTHER" id="PTHR44196:SF1">
    <property type="entry name" value="DEHYDROGENASE_REDUCTASE SDR FAMILY MEMBER 7B"/>
    <property type="match status" value="1"/>
</dbReference>
<keyword evidence="4" id="KW-1185">Reference proteome</keyword>
<dbReference type="SUPFAM" id="SSF51735">
    <property type="entry name" value="NAD(P)-binding Rossmann-fold domains"/>
    <property type="match status" value="1"/>
</dbReference>
<dbReference type="PRINTS" id="PR00081">
    <property type="entry name" value="GDHRDH"/>
</dbReference>
<dbReference type="Pfam" id="PF00106">
    <property type="entry name" value="adh_short"/>
    <property type="match status" value="1"/>
</dbReference>
<comment type="similarity">
    <text evidence="1">Belongs to the short-chain dehydrogenases/reductases (SDR) family.</text>
</comment>
<dbReference type="GO" id="GO:0016020">
    <property type="term" value="C:membrane"/>
    <property type="evidence" value="ECO:0007669"/>
    <property type="project" value="TreeGrafter"/>
</dbReference>
<name>K2LHI3_9HYPH</name>
<proteinExistence type="inferred from homology"/>
<dbReference type="InterPro" id="IPR002347">
    <property type="entry name" value="SDR_fam"/>
</dbReference>
<gene>
    <name evidence="3" type="ORF">NA2_19336</name>
</gene>
<comment type="caution">
    <text evidence="3">The sequence shown here is derived from an EMBL/GenBank/DDBJ whole genome shotgun (WGS) entry which is preliminary data.</text>
</comment>